<protein>
    <submittedName>
        <fullName evidence="1">Uncharacterized protein</fullName>
    </submittedName>
</protein>
<dbReference type="EMBL" id="JAHHHD010000002">
    <property type="protein sequence ID" value="MBW4657648.1"/>
    <property type="molecule type" value="Genomic_DNA"/>
</dbReference>
<accession>A0A951QA97</accession>
<proteinExistence type="predicted"/>
<dbReference type="Gene3D" id="2.150.10.10">
    <property type="entry name" value="Serralysin-like metalloprotease, C-terminal"/>
    <property type="match status" value="1"/>
</dbReference>
<sequence>MAITVDTLLDENNGNVSAGNVSLREAIALSNVGDNISFASSLAGGTIILTQGDLVVDKGLTITGLGADRLTISGNNASRVFKIDDGQSSASRVVIDGLTIANGFLNESLGSQSRGAGIFNAESLTLTHTVIRDNKALFGGGIDSSSNLSIANSTINNNVATLGGGGISSGSTEGTVHVTALTNTTISGNQTNAEGGGIYNGATSRLIINSSTIHQNKAALAGGGIASSTVTTGAINGATGQSISNTIIAGNFDNDSSKGSYSDVSGSFTTALFNLIGDGTGSTGFTNGVNGNKVGTSATPIAPQLGSLQNNGGATPTHALLADSPAIDAANPNANVLVDQRGVARPQRNGFDIGAYETTSPIISDQPPGVGDPPPAIAPQTPPAIAPQPKRVIGTNRSDVLLGSADNDVIVGGVGGDVVTGSAGADQFVYTGVSRRRALADSQISNSPKLTRRRLDQITDFNALEGDRIKLDFDNNLSTAELPSSIHNAGKVRTPVLPGRGTVQRGQVQAIAAAYDDVNPIIPGRQRARVSEAVIVAHKRRTYLSVNDNQAGFNPKRDLVIDVTGMNFQRPQDALAGATLSVNQYFT</sequence>
<dbReference type="NCBIfam" id="NF041518">
    <property type="entry name" value="choice_anch_Q"/>
    <property type="match status" value="1"/>
</dbReference>
<dbReference type="SUPFAM" id="SSF51126">
    <property type="entry name" value="Pectin lyase-like"/>
    <property type="match status" value="1"/>
</dbReference>
<dbReference type="InterPro" id="IPR011050">
    <property type="entry name" value="Pectin_lyase_fold/virulence"/>
</dbReference>
<dbReference type="AlphaFoldDB" id="A0A951QA97"/>
<dbReference type="InterPro" id="IPR001343">
    <property type="entry name" value="Hemolysn_Ca-bd"/>
</dbReference>
<gene>
    <name evidence="1" type="ORF">KME15_03165</name>
</gene>
<dbReference type="SUPFAM" id="SSF51120">
    <property type="entry name" value="beta-Roll"/>
    <property type="match status" value="1"/>
</dbReference>
<dbReference type="InterPro" id="IPR048165">
    <property type="entry name" value="Bluetail_dom"/>
</dbReference>
<organism evidence="1 2">
    <name type="scientific">Drouetiella hepatica Uher 2000/2452</name>
    <dbReference type="NCBI Taxonomy" id="904376"/>
    <lineage>
        <taxon>Bacteria</taxon>
        <taxon>Bacillati</taxon>
        <taxon>Cyanobacteriota</taxon>
        <taxon>Cyanophyceae</taxon>
        <taxon>Oculatellales</taxon>
        <taxon>Oculatellaceae</taxon>
        <taxon>Drouetiella</taxon>
    </lineage>
</organism>
<comment type="caution">
    <text evidence="1">The sequence shown here is derived from an EMBL/GenBank/DDBJ whole genome shotgun (WGS) entry which is preliminary data.</text>
</comment>
<reference evidence="1" key="2">
    <citation type="journal article" date="2022" name="Microbiol. Resour. Announc.">
        <title>Metagenome Sequencing to Explore Phylogenomics of Terrestrial Cyanobacteria.</title>
        <authorList>
            <person name="Ward R.D."/>
            <person name="Stajich J.E."/>
            <person name="Johansen J.R."/>
            <person name="Huntemann M."/>
            <person name="Clum A."/>
            <person name="Foster B."/>
            <person name="Foster B."/>
            <person name="Roux S."/>
            <person name="Palaniappan K."/>
            <person name="Varghese N."/>
            <person name="Mukherjee S."/>
            <person name="Reddy T.B.K."/>
            <person name="Daum C."/>
            <person name="Copeland A."/>
            <person name="Chen I.A."/>
            <person name="Ivanova N.N."/>
            <person name="Kyrpides N.C."/>
            <person name="Shapiro N."/>
            <person name="Eloe-Fadrosh E.A."/>
            <person name="Pietrasiak N."/>
        </authorList>
    </citation>
    <scope>NUCLEOTIDE SEQUENCE</scope>
    <source>
        <strain evidence="1">UHER 2000/2452</strain>
    </source>
</reference>
<dbReference type="InterPro" id="IPR011049">
    <property type="entry name" value="Serralysin-like_metalloprot_C"/>
</dbReference>
<dbReference type="InterPro" id="IPR059226">
    <property type="entry name" value="Choice_anch_Q_dom"/>
</dbReference>
<evidence type="ECO:0000313" key="2">
    <source>
        <dbReference type="Proteomes" id="UP000757435"/>
    </source>
</evidence>
<evidence type="ECO:0000313" key="1">
    <source>
        <dbReference type="EMBL" id="MBW4657648.1"/>
    </source>
</evidence>
<name>A0A951QA97_9CYAN</name>
<dbReference type="NCBIfam" id="NF041519">
    <property type="entry name" value="bluetail"/>
    <property type="match status" value="1"/>
</dbReference>
<dbReference type="Proteomes" id="UP000757435">
    <property type="component" value="Unassembled WGS sequence"/>
</dbReference>
<reference evidence="1" key="1">
    <citation type="submission" date="2021-05" db="EMBL/GenBank/DDBJ databases">
        <authorList>
            <person name="Pietrasiak N."/>
            <person name="Ward R."/>
            <person name="Stajich J.E."/>
            <person name="Kurbessoian T."/>
        </authorList>
    </citation>
    <scope>NUCLEOTIDE SEQUENCE</scope>
    <source>
        <strain evidence="1">UHER 2000/2452</strain>
    </source>
</reference>
<dbReference type="Pfam" id="PF00353">
    <property type="entry name" value="HemolysinCabind"/>
    <property type="match status" value="1"/>
</dbReference>
<dbReference type="GO" id="GO:0005509">
    <property type="term" value="F:calcium ion binding"/>
    <property type="evidence" value="ECO:0007669"/>
    <property type="project" value="InterPro"/>
</dbReference>